<keyword evidence="1" id="KW-1133">Transmembrane helix</keyword>
<feature type="transmembrane region" description="Helical" evidence="1">
    <location>
        <begin position="205"/>
        <end position="229"/>
    </location>
</feature>
<dbReference type="PANTHER" id="PTHR37013:SF7">
    <property type="entry name" value="INTEGRAL MEMBRANE PROTEIN"/>
    <property type="match status" value="1"/>
</dbReference>
<keyword evidence="4" id="KW-1185">Reference proteome</keyword>
<evidence type="ECO:0000313" key="4">
    <source>
        <dbReference type="Proteomes" id="UP001610335"/>
    </source>
</evidence>
<evidence type="ECO:0000259" key="2">
    <source>
        <dbReference type="Pfam" id="PF24802"/>
    </source>
</evidence>
<proteinExistence type="predicted"/>
<evidence type="ECO:0000256" key="1">
    <source>
        <dbReference type="SAM" id="Phobius"/>
    </source>
</evidence>
<feature type="transmembrane region" description="Helical" evidence="1">
    <location>
        <begin position="50"/>
        <end position="74"/>
    </location>
</feature>
<feature type="transmembrane region" description="Helical" evidence="1">
    <location>
        <begin position="114"/>
        <end position="141"/>
    </location>
</feature>
<reference evidence="3 4" key="1">
    <citation type="submission" date="2024-07" db="EMBL/GenBank/DDBJ databases">
        <title>Section-level genome sequencing and comparative genomics of Aspergillus sections Usti and Cavernicolus.</title>
        <authorList>
            <consortium name="Lawrence Berkeley National Laboratory"/>
            <person name="Nybo J.L."/>
            <person name="Vesth T.C."/>
            <person name="Theobald S."/>
            <person name="Frisvad J.C."/>
            <person name="Larsen T.O."/>
            <person name="Kjaerboelling I."/>
            <person name="Rothschild-Mancinelli K."/>
            <person name="Lyhne E.K."/>
            <person name="Kogle M.E."/>
            <person name="Barry K."/>
            <person name="Clum A."/>
            <person name="Na H."/>
            <person name="Ledsgaard L."/>
            <person name="Lin J."/>
            <person name="Lipzen A."/>
            <person name="Kuo A."/>
            <person name="Riley R."/>
            <person name="Mondo S."/>
            <person name="LaButti K."/>
            <person name="Haridas S."/>
            <person name="Pangalinan J."/>
            <person name="Salamov A.A."/>
            <person name="Simmons B.A."/>
            <person name="Magnuson J.K."/>
            <person name="Chen J."/>
            <person name="Drula E."/>
            <person name="Henrissat B."/>
            <person name="Wiebenga A."/>
            <person name="Lubbers R.J."/>
            <person name="Gomes A.C."/>
            <person name="Makela M.R."/>
            <person name="Stajich J."/>
            <person name="Grigoriev I.V."/>
            <person name="Mortensen U.H."/>
            <person name="De vries R.P."/>
            <person name="Baker S.E."/>
            <person name="Andersen M.R."/>
        </authorList>
    </citation>
    <scope>NUCLEOTIDE SEQUENCE [LARGE SCALE GENOMIC DNA]</scope>
    <source>
        <strain evidence="3 4">CBS 600.67</strain>
    </source>
</reference>
<protein>
    <recommendedName>
        <fullName evidence="2">DUF7703 domain-containing protein</fullName>
    </recommendedName>
</protein>
<organism evidence="3 4">
    <name type="scientific">Aspergillus cavernicola</name>
    <dbReference type="NCBI Taxonomy" id="176166"/>
    <lineage>
        <taxon>Eukaryota</taxon>
        <taxon>Fungi</taxon>
        <taxon>Dikarya</taxon>
        <taxon>Ascomycota</taxon>
        <taxon>Pezizomycotina</taxon>
        <taxon>Eurotiomycetes</taxon>
        <taxon>Eurotiomycetidae</taxon>
        <taxon>Eurotiales</taxon>
        <taxon>Aspergillaceae</taxon>
        <taxon>Aspergillus</taxon>
        <taxon>Aspergillus subgen. Nidulantes</taxon>
    </lineage>
</organism>
<keyword evidence="1" id="KW-0472">Membrane</keyword>
<sequence length="288" mass="32311">MPSAIASDATGFPLTQDQKYAFTVFASITFYTCIEVIILCLSTFKRYRGLYFWCLLLTSCSVIVNTLGFLFFFFVPVSPYFSITVIILGWCVMVTGHSIVLWSRLHFVLQYPTLLRAILYIIIANAICMCIPTTVLLYGAVNPSPFAETRIKPGNPFAAGYNIMERIQLVVFCLQEVLISIIYIWETSKLLRLRPNNPSKDHRIILTQLLAINIIILVLDIIVVVFQYAGLFALQVGFKPMAYSIKLRLEYAILGRLVHLATGGVAVSMETSSAQDVGSSIVKSWHIN</sequence>
<feature type="transmembrane region" description="Helical" evidence="1">
    <location>
        <begin position="80"/>
        <end position="102"/>
    </location>
</feature>
<comment type="caution">
    <text evidence="3">The sequence shown here is derived from an EMBL/GenBank/DDBJ whole genome shotgun (WGS) entry which is preliminary data.</text>
</comment>
<name>A0ABR4HLS2_9EURO</name>
<evidence type="ECO:0000313" key="3">
    <source>
        <dbReference type="EMBL" id="KAL2816428.1"/>
    </source>
</evidence>
<dbReference type="PANTHER" id="PTHR37013">
    <property type="entry name" value="INTEGRAL MEMBRANE PROTEIN (AFU_ORTHOLOGUE AFUA_1G05950)-RELATED"/>
    <property type="match status" value="1"/>
</dbReference>
<feature type="domain" description="DUF7703" evidence="2">
    <location>
        <begin position="15"/>
        <end position="260"/>
    </location>
</feature>
<dbReference type="EMBL" id="JBFXLS010000101">
    <property type="protein sequence ID" value="KAL2816428.1"/>
    <property type="molecule type" value="Genomic_DNA"/>
</dbReference>
<feature type="transmembrane region" description="Helical" evidence="1">
    <location>
        <begin position="20"/>
        <end position="41"/>
    </location>
</feature>
<dbReference type="Proteomes" id="UP001610335">
    <property type="component" value="Unassembled WGS sequence"/>
</dbReference>
<dbReference type="Pfam" id="PF24802">
    <property type="entry name" value="DUF7703"/>
    <property type="match status" value="1"/>
</dbReference>
<dbReference type="InterPro" id="IPR056120">
    <property type="entry name" value="DUF7703"/>
</dbReference>
<feature type="transmembrane region" description="Helical" evidence="1">
    <location>
        <begin position="167"/>
        <end position="185"/>
    </location>
</feature>
<gene>
    <name evidence="3" type="ORF">BDW59DRAFT_175797</name>
</gene>
<accession>A0ABR4HLS2</accession>
<keyword evidence="1" id="KW-0812">Transmembrane</keyword>